<reference evidence="1 2" key="1">
    <citation type="submission" date="2018-05" db="EMBL/GenBank/DDBJ databases">
        <title>Genomic Encyclopedia of Archaeal and Bacterial Type Strains, Phase II (KMG-II): from individual species to whole genera.</title>
        <authorList>
            <person name="Goeker M."/>
        </authorList>
    </citation>
    <scope>NUCLEOTIDE SEQUENCE [LARGE SCALE GENOMIC DNA]</scope>
    <source>
        <strain evidence="1 2">DSM 22214</strain>
    </source>
</reference>
<dbReference type="EMBL" id="QGGO01000020">
    <property type="protein sequence ID" value="PWK22355.1"/>
    <property type="molecule type" value="Genomic_DNA"/>
</dbReference>
<dbReference type="AlphaFoldDB" id="A0A316DWS2"/>
<sequence length="178" mass="20031">MTLNSCFTRFLNNQKINKSLREHSFKNNTNMKKLHYILLFLGLTVAQKSLAQYPVSFPDGVIVGGTTTTIPAGSSYKLAVSGGILTEKVRVATTGTAFWADYVFEPSFRLKPLKEVERYIKDNKHLPDVPSTADVTKDGIDLAQTQAILLQKVEELTLYVIQQQKQIEKLKKQIAKKK</sequence>
<name>A0A316DWS2_9BACT</name>
<protein>
    <submittedName>
        <fullName evidence="1">Uncharacterized protein</fullName>
    </submittedName>
</protein>
<keyword evidence="2" id="KW-1185">Reference proteome</keyword>
<evidence type="ECO:0000313" key="1">
    <source>
        <dbReference type="EMBL" id="PWK22355.1"/>
    </source>
</evidence>
<comment type="caution">
    <text evidence="1">The sequence shown here is derived from an EMBL/GenBank/DDBJ whole genome shotgun (WGS) entry which is preliminary data.</text>
</comment>
<gene>
    <name evidence="1" type="ORF">LV89_03420</name>
</gene>
<accession>A0A316DWS2</accession>
<dbReference type="Proteomes" id="UP000245489">
    <property type="component" value="Unassembled WGS sequence"/>
</dbReference>
<organism evidence="1 2">
    <name type="scientific">Arcicella aurantiaca</name>
    <dbReference type="NCBI Taxonomy" id="591202"/>
    <lineage>
        <taxon>Bacteria</taxon>
        <taxon>Pseudomonadati</taxon>
        <taxon>Bacteroidota</taxon>
        <taxon>Cytophagia</taxon>
        <taxon>Cytophagales</taxon>
        <taxon>Flectobacillaceae</taxon>
        <taxon>Arcicella</taxon>
    </lineage>
</organism>
<evidence type="ECO:0000313" key="2">
    <source>
        <dbReference type="Proteomes" id="UP000245489"/>
    </source>
</evidence>
<proteinExistence type="predicted"/>